<evidence type="ECO:0000313" key="4">
    <source>
        <dbReference type="Proteomes" id="UP000199438"/>
    </source>
</evidence>
<dbReference type="InterPro" id="IPR013783">
    <property type="entry name" value="Ig-like_fold"/>
</dbReference>
<feature type="domain" description="PKD/Chitinase" evidence="2">
    <location>
        <begin position="123"/>
        <end position="204"/>
    </location>
</feature>
<dbReference type="SMART" id="SM00089">
    <property type="entry name" value="PKD"/>
    <property type="match status" value="2"/>
</dbReference>
<dbReference type="InterPro" id="IPR022409">
    <property type="entry name" value="PKD/Chitinase_dom"/>
</dbReference>
<dbReference type="PROSITE" id="PS51257">
    <property type="entry name" value="PROKAR_LIPOPROTEIN"/>
    <property type="match status" value="1"/>
</dbReference>
<dbReference type="OrthoDB" id="5381604at2"/>
<sequence length="542" mass="57897">MKNYIKSIIACFSFLLLLSCSDDDSLESVEIAMPSDISAKFTVKQDNSGEVSILPSATGANMFSVDFGDGSEVSDSFAPGTQVDHTYAEGQYDVTIYAMNLNGEVAEASQSLNVSFLAPENLEVTITPTQTNPYEITVSATADNASGYEVYFGEIADETPVLLMQGETAAYEYSDVGTYTVRVVALSGGAATTEYTEEVVIDGASGAVAFPVTFDDATVDYQFVTFNGASFEVVSNPQLSGIHNVETNVGAITNSGNAYEGGSFNLGEALDFSGDNKLITLKFYSEVSVPILLKLEGGVNGERQNEVVVTHGGTGWEELTFDFNTATKSYIDGSQGVGEAFVPTGQYGTITMFVDGPGETSGTFYIDDLMQTNGAVSGPQAAAPVLSLDAVNVISLFSNAYSNVNVNTWRTDWSVAEYEEVSIEGDAVKKYSALDYVGIEATSPMIDASAMTHFHVDVWSSDFTEFRVKLVDFGADAAYGGGDDVEHELAFSAPAQGEWVSMDIALSDFTNLVTKGHIAQIIFSGNPTGQHTVYIDNVYFHN</sequence>
<keyword evidence="4" id="KW-1185">Reference proteome</keyword>
<dbReference type="SUPFAM" id="SSF49299">
    <property type="entry name" value="PKD domain"/>
    <property type="match status" value="1"/>
</dbReference>
<feature type="signal peptide" evidence="1">
    <location>
        <begin position="1"/>
        <end position="22"/>
    </location>
</feature>
<evidence type="ECO:0000259" key="2">
    <source>
        <dbReference type="SMART" id="SM00089"/>
    </source>
</evidence>
<dbReference type="STRING" id="1334022.SAMN04487907_1011113"/>
<organism evidence="3 4">
    <name type="scientific">Zunongwangia mangrovi</name>
    <dbReference type="NCBI Taxonomy" id="1334022"/>
    <lineage>
        <taxon>Bacteria</taxon>
        <taxon>Pseudomonadati</taxon>
        <taxon>Bacteroidota</taxon>
        <taxon>Flavobacteriia</taxon>
        <taxon>Flavobacteriales</taxon>
        <taxon>Flavobacteriaceae</taxon>
        <taxon>Zunongwangia</taxon>
    </lineage>
</organism>
<reference evidence="4" key="1">
    <citation type="submission" date="2016-10" db="EMBL/GenBank/DDBJ databases">
        <authorList>
            <person name="Varghese N."/>
            <person name="Submissions S."/>
        </authorList>
    </citation>
    <scope>NUCLEOTIDE SEQUENCE [LARGE SCALE GENOMIC DNA]</scope>
    <source>
        <strain evidence="4">DSM 24499</strain>
    </source>
</reference>
<keyword evidence="1" id="KW-0732">Signal</keyword>
<dbReference type="SUPFAM" id="SSF49785">
    <property type="entry name" value="Galactose-binding domain-like"/>
    <property type="match status" value="1"/>
</dbReference>
<dbReference type="RefSeq" id="WP_139219139.1">
    <property type="nucleotide sequence ID" value="NZ_FOKV01000001.1"/>
</dbReference>
<name>A0A1I1EY61_9FLAO</name>
<evidence type="ECO:0000256" key="1">
    <source>
        <dbReference type="SAM" id="SignalP"/>
    </source>
</evidence>
<dbReference type="AlphaFoldDB" id="A0A1I1EY61"/>
<accession>A0A1I1EY61</accession>
<protein>
    <recommendedName>
        <fullName evidence="2">PKD/Chitinase domain-containing protein</fullName>
    </recommendedName>
</protein>
<dbReference type="Proteomes" id="UP000199438">
    <property type="component" value="Unassembled WGS sequence"/>
</dbReference>
<dbReference type="Gene3D" id="2.60.120.430">
    <property type="entry name" value="Galactose-binding lectin"/>
    <property type="match status" value="1"/>
</dbReference>
<feature type="chain" id="PRO_5011686826" description="PKD/Chitinase domain-containing protein" evidence="1">
    <location>
        <begin position="23"/>
        <end position="542"/>
    </location>
</feature>
<dbReference type="InterPro" id="IPR008979">
    <property type="entry name" value="Galactose-bd-like_sf"/>
</dbReference>
<proteinExistence type="predicted"/>
<evidence type="ECO:0000313" key="3">
    <source>
        <dbReference type="EMBL" id="SFB90438.1"/>
    </source>
</evidence>
<feature type="domain" description="PKD/Chitinase" evidence="2">
    <location>
        <begin position="38"/>
        <end position="117"/>
    </location>
</feature>
<dbReference type="EMBL" id="FOKV01000001">
    <property type="protein sequence ID" value="SFB90438.1"/>
    <property type="molecule type" value="Genomic_DNA"/>
</dbReference>
<dbReference type="Gene3D" id="2.60.40.10">
    <property type="entry name" value="Immunoglobulins"/>
    <property type="match status" value="1"/>
</dbReference>
<gene>
    <name evidence="3" type="ORF">SAMN04487907_1011113</name>
</gene>
<dbReference type="InterPro" id="IPR035986">
    <property type="entry name" value="PKD_dom_sf"/>
</dbReference>